<reference evidence="1" key="2">
    <citation type="journal article" date="2015" name="Fish Shellfish Immunol.">
        <title>Early steps in the European eel (Anguilla anguilla)-Vibrio vulnificus interaction in the gills: Role of the RtxA13 toxin.</title>
        <authorList>
            <person name="Callol A."/>
            <person name="Pajuelo D."/>
            <person name="Ebbesson L."/>
            <person name="Teles M."/>
            <person name="MacKenzie S."/>
            <person name="Amaro C."/>
        </authorList>
    </citation>
    <scope>NUCLEOTIDE SEQUENCE</scope>
</reference>
<protein>
    <submittedName>
        <fullName evidence="1">Uncharacterized protein</fullName>
    </submittedName>
</protein>
<evidence type="ECO:0000313" key="1">
    <source>
        <dbReference type="EMBL" id="JAH82509.1"/>
    </source>
</evidence>
<sequence length="59" mass="6846">MPVHASYTKKLFRLELGSTFSGKIQDVMLWHCYRTPIIAEPNCRLIVTFLIGQEIHSVR</sequence>
<dbReference type="EMBL" id="GBXM01026068">
    <property type="protein sequence ID" value="JAH82509.1"/>
    <property type="molecule type" value="Transcribed_RNA"/>
</dbReference>
<organism evidence="1">
    <name type="scientific">Anguilla anguilla</name>
    <name type="common">European freshwater eel</name>
    <name type="synonym">Muraena anguilla</name>
    <dbReference type="NCBI Taxonomy" id="7936"/>
    <lineage>
        <taxon>Eukaryota</taxon>
        <taxon>Metazoa</taxon>
        <taxon>Chordata</taxon>
        <taxon>Craniata</taxon>
        <taxon>Vertebrata</taxon>
        <taxon>Euteleostomi</taxon>
        <taxon>Actinopterygii</taxon>
        <taxon>Neopterygii</taxon>
        <taxon>Teleostei</taxon>
        <taxon>Anguilliformes</taxon>
        <taxon>Anguillidae</taxon>
        <taxon>Anguilla</taxon>
    </lineage>
</organism>
<dbReference type="AlphaFoldDB" id="A0A0E9VWI8"/>
<reference evidence="1" key="1">
    <citation type="submission" date="2014-11" db="EMBL/GenBank/DDBJ databases">
        <authorList>
            <person name="Amaro Gonzalez C."/>
        </authorList>
    </citation>
    <scope>NUCLEOTIDE SEQUENCE</scope>
</reference>
<accession>A0A0E9VWI8</accession>
<name>A0A0E9VWI8_ANGAN</name>
<proteinExistence type="predicted"/>